<dbReference type="Gene3D" id="3.30.70.270">
    <property type="match status" value="1"/>
</dbReference>
<dbReference type="InterPro" id="IPR006189">
    <property type="entry name" value="CHASE_dom"/>
</dbReference>
<dbReference type="InterPro" id="IPR029787">
    <property type="entry name" value="Nucleotide_cyclase"/>
</dbReference>
<dbReference type="PANTHER" id="PTHR46663">
    <property type="entry name" value="DIGUANYLATE CYCLASE DGCT-RELATED"/>
    <property type="match status" value="1"/>
</dbReference>
<feature type="domain" description="GGDEF" evidence="9">
    <location>
        <begin position="320"/>
        <end position="453"/>
    </location>
</feature>
<dbReference type="InterPro" id="IPR042240">
    <property type="entry name" value="CHASE_sf"/>
</dbReference>
<comment type="subcellular location">
    <subcellularLocation>
        <location evidence="2">Membrane</location>
    </subcellularLocation>
</comment>
<dbReference type="FunFam" id="3.30.70.270:FF:000001">
    <property type="entry name" value="Diguanylate cyclase domain protein"/>
    <property type="match status" value="1"/>
</dbReference>
<feature type="domain" description="CHASE" evidence="8">
    <location>
        <begin position="111"/>
        <end position="192"/>
    </location>
</feature>
<evidence type="ECO:0000256" key="1">
    <source>
        <dbReference type="ARBA" id="ARBA00001946"/>
    </source>
</evidence>
<evidence type="ECO:0000313" key="11">
    <source>
        <dbReference type="Proteomes" id="UP001158598"/>
    </source>
</evidence>
<dbReference type="GO" id="GO:0007165">
    <property type="term" value="P:signal transduction"/>
    <property type="evidence" value="ECO:0007669"/>
    <property type="project" value="UniProtKB-ARBA"/>
</dbReference>
<evidence type="ECO:0000256" key="4">
    <source>
        <dbReference type="ARBA" id="ARBA00022989"/>
    </source>
</evidence>
<evidence type="ECO:0000256" key="5">
    <source>
        <dbReference type="ARBA" id="ARBA00023136"/>
    </source>
</evidence>
<evidence type="ECO:0000259" key="9">
    <source>
        <dbReference type="PROSITE" id="PS50887"/>
    </source>
</evidence>
<dbReference type="RefSeq" id="WP_017364288.1">
    <property type="nucleotide sequence ID" value="NZ_CP079097.1"/>
</dbReference>
<dbReference type="EMBL" id="OX458332">
    <property type="protein sequence ID" value="CAI8764768.1"/>
    <property type="molecule type" value="Genomic_DNA"/>
</dbReference>
<keyword evidence="3 7" id="KW-0812">Transmembrane</keyword>
<dbReference type="Pfam" id="PF00990">
    <property type="entry name" value="GGDEF"/>
    <property type="match status" value="1"/>
</dbReference>
<accession>A0AA35XXQ0</accession>
<evidence type="ECO:0000256" key="2">
    <source>
        <dbReference type="ARBA" id="ARBA00004370"/>
    </source>
</evidence>
<dbReference type="InterPro" id="IPR043128">
    <property type="entry name" value="Rev_trsase/Diguanyl_cyclase"/>
</dbReference>
<sequence length="464" mass="51442">MPADWLARPRFVSAFSIVVFLLLAAFGEYVVRIEAERLRVIAQNQVLAEASTIRARLEGELYSTLYLANGLSSYVSAHKTLDPAAVKIILSTVFGYGRHLRNIVLAPDNEVRFTYPLKGNEKVIGFRYQDNAEQWRAVKRAMETRTTVLSGPVDLVQGGRGLISRTPVFLPDGEYWGIVALVINIDSLFATINKDRRPARITWALRSNDETGEKGRILLGDAWLFDHDHVNLSIAIPGGSWELAATPAEGWRPPGKRLLVLRIATLALSGLIAALVFLVLFERIRIQHLALHDSLTDLPNRRLLDDRLERAIAQARRNRDGFALLYVDLDDFKPINDRFGHRAGDHVLVEIARRLRGALRRADTVARVGGDEFMLILPGARGRHGAMTVVQKLAGIICQPIGYKGQYLNVSASIGVSTYPENGVTADALISHADGSMYRFKQHRKSPTDINGNQRSGAVSSEVS</sequence>
<evidence type="ECO:0000313" key="10">
    <source>
        <dbReference type="EMBL" id="CAI8764768.1"/>
    </source>
</evidence>
<evidence type="ECO:0000259" key="8">
    <source>
        <dbReference type="PROSITE" id="PS50839"/>
    </source>
</evidence>
<dbReference type="SUPFAM" id="SSF55073">
    <property type="entry name" value="Nucleotide cyclase"/>
    <property type="match status" value="1"/>
</dbReference>
<dbReference type="Pfam" id="PF03924">
    <property type="entry name" value="CHASE"/>
    <property type="match status" value="1"/>
</dbReference>
<dbReference type="Proteomes" id="UP001158598">
    <property type="component" value="Chromosome"/>
</dbReference>
<gene>
    <name evidence="10" type="ORF">MCNOR_0905</name>
</gene>
<dbReference type="CDD" id="cd01949">
    <property type="entry name" value="GGDEF"/>
    <property type="match status" value="1"/>
</dbReference>
<keyword evidence="4 7" id="KW-1133">Transmembrane helix</keyword>
<feature type="compositionally biased region" description="Polar residues" evidence="6">
    <location>
        <begin position="448"/>
        <end position="464"/>
    </location>
</feature>
<dbReference type="Gene3D" id="3.30.450.350">
    <property type="entry name" value="CHASE domain"/>
    <property type="match status" value="1"/>
</dbReference>
<dbReference type="InterPro" id="IPR000160">
    <property type="entry name" value="GGDEF_dom"/>
</dbReference>
<dbReference type="SMART" id="SM01079">
    <property type="entry name" value="CHASE"/>
    <property type="match status" value="1"/>
</dbReference>
<feature type="transmembrane region" description="Helical" evidence="7">
    <location>
        <begin position="259"/>
        <end position="281"/>
    </location>
</feature>
<dbReference type="PROSITE" id="PS50887">
    <property type="entry name" value="GGDEF"/>
    <property type="match status" value="1"/>
</dbReference>
<organism evidence="10 11">
    <name type="scientific">Methylococcus capsulatus</name>
    <dbReference type="NCBI Taxonomy" id="414"/>
    <lineage>
        <taxon>Bacteria</taxon>
        <taxon>Pseudomonadati</taxon>
        <taxon>Pseudomonadota</taxon>
        <taxon>Gammaproteobacteria</taxon>
        <taxon>Methylococcales</taxon>
        <taxon>Methylococcaceae</taxon>
        <taxon>Methylococcus</taxon>
    </lineage>
</organism>
<feature type="transmembrane region" description="Helical" evidence="7">
    <location>
        <begin position="12"/>
        <end position="31"/>
    </location>
</feature>
<dbReference type="NCBIfam" id="TIGR00254">
    <property type="entry name" value="GGDEF"/>
    <property type="match status" value="1"/>
</dbReference>
<dbReference type="SMART" id="SM00267">
    <property type="entry name" value="GGDEF"/>
    <property type="match status" value="1"/>
</dbReference>
<evidence type="ECO:0000256" key="6">
    <source>
        <dbReference type="SAM" id="MobiDB-lite"/>
    </source>
</evidence>
<proteinExistence type="predicted"/>
<dbReference type="GO" id="GO:0016020">
    <property type="term" value="C:membrane"/>
    <property type="evidence" value="ECO:0007669"/>
    <property type="project" value="UniProtKB-SubCell"/>
</dbReference>
<dbReference type="PANTHER" id="PTHR46663:SF2">
    <property type="entry name" value="GGDEF DOMAIN-CONTAINING PROTEIN"/>
    <property type="match status" value="1"/>
</dbReference>
<evidence type="ECO:0000256" key="7">
    <source>
        <dbReference type="SAM" id="Phobius"/>
    </source>
</evidence>
<keyword evidence="5 7" id="KW-0472">Membrane</keyword>
<reference evidence="10" key="1">
    <citation type="submission" date="2023-03" db="EMBL/GenBank/DDBJ databases">
        <authorList>
            <person name="Pearce D."/>
        </authorList>
    </citation>
    <scope>NUCLEOTIDE SEQUENCE</scope>
    <source>
        <strain evidence="10">Mc</strain>
    </source>
</reference>
<dbReference type="GO" id="GO:0003824">
    <property type="term" value="F:catalytic activity"/>
    <property type="evidence" value="ECO:0007669"/>
    <property type="project" value="UniProtKB-ARBA"/>
</dbReference>
<dbReference type="InterPro" id="IPR052163">
    <property type="entry name" value="DGC-Regulatory_Protein"/>
</dbReference>
<dbReference type="AlphaFoldDB" id="A0AA35XXQ0"/>
<comment type="cofactor">
    <cofactor evidence="1">
        <name>Mg(2+)</name>
        <dbReference type="ChEBI" id="CHEBI:18420"/>
    </cofactor>
</comment>
<feature type="region of interest" description="Disordered" evidence="6">
    <location>
        <begin position="443"/>
        <end position="464"/>
    </location>
</feature>
<name>A0AA35XXQ0_METCP</name>
<dbReference type="PROSITE" id="PS50839">
    <property type="entry name" value="CHASE"/>
    <property type="match status" value="1"/>
</dbReference>
<protein>
    <submittedName>
        <fullName evidence="10">GGDEF family protein</fullName>
    </submittedName>
</protein>
<evidence type="ECO:0000256" key="3">
    <source>
        <dbReference type="ARBA" id="ARBA00022692"/>
    </source>
</evidence>